<dbReference type="Pfam" id="PF00437">
    <property type="entry name" value="T2SSE"/>
    <property type="match status" value="1"/>
</dbReference>
<organism evidence="3 4">
    <name type="scientific">Anaerovibrio lipolyticus</name>
    <dbReference type="NCBI Taxonomy" id="82374"/>
    <lineage>
        <taxon>Bacteria</taxon>
        <taxon>Bacillati</taxon>
        <taxon>Bacillota</taxon>
        <taxon>Negativicutes</taxon>
        <taxon>Selenomonadales</taxon>
        <taxon>Selenomonadaceae</taxon>
        <taxon>Anaerovibrio</taxon>
    </lineage>
</organism>
<sequence length="339" mass="37783">MGLCESDFEEILMSASQWGASDVFISEAVPVFCRKWGTLSVMKKGVASKEDIWKIFSRITHRDQQEEFLKRKEVDFTWELSGWRYRVHIYRQRGKIAFAFRIMPHTIPTLNELGQAGAIRQFMDCRDGLLLVTGSTGAGKTTTVAALLGEMNKNKDYHILTLEDPVEFIYPQGRCLFSQQELGGDFLGYPSGIISAMRENPDVIMIAELRDGKSCEAALSAAASGHYVIATMHTGGVVETVERFISMVSPEQQNLARSMLASSLRGICAQRLYKGLDGRLYCGAEILQGNNAVANIIIKGKYELLKSVMQSGAVQGMQTMEMAMEKLRSQNLLKLDRAL</sequence>
<evidence type="ECO:0000259" key="2">
    <source>
        <dbReference type="Pfam" id="PF00437"/>
    </source>
</evidence>
<dbReference type="RefSeq" id="WP_039206022.1">
    <property type="nucleotide sequence ID" value="NZ_JSCE01000037.1"/>
</dbReference>
<dbReference type="GO" id="GO:0016887">
    <property type="term" value="F:ATP hydrolysis activity"/>
    <property type="evidence" value="ECO:0007669"/>
    <property type="project" value="InterPro"/>
</dbReference>
<accession>A0A0B2JX58</accession>
<dbReference type="Gene3D" id="3.30.450.90">
    <property type="match status" value="1"/>
</dbReference>
<protein>
    <recommendedName>
        <fullName evidence="2">Bacterial type II secretion system protein E domain-containing protein</fullName>
    </recommendedName>
</protein>
<keyword evidence="4" id="KW-1185">Reference proteome</keyword>
<evidence type="ECO:0000313" key="4">
    <source>
        <dbReference type="Proteomes" id="UP000030993"/>
    </source>
</evidence>
<comment type="similarity">
    <text evidence="1">Belongs to the GSP E family.</text>
</comment>
<dbReference type="EMBL" id="JSCE01000037">
    <property type="protein sequence ID" value="KHM52910.1"/>
    <property type="molecule type" value="Genomic_DNA"/>
</dbReference>
<dbReference type="InterPro" id="IPR050921">
    <property type="entry name" value="T4SS_GSP_E_ATPase"/>
</dbReference>
<dbReference type="STRING" id="82374.NZ47_01970"/>
<comment type="caution">
    <text evidence="3">The sequence shown here is derived from an EMBL/GenBank/DDBJ whole genome shotgun (WGS) entry which is preliminary data.</text>
</comment>
<dbReference type="InterPro" id="IPR027417">
    <property type="entry name" value="P-loop_NTPase"/>
</dbReference>
<dbReference type="SUPFAM" id="SSF52540">
    <property type="entry name" value="P-loop containing nucleoside triphosphate hydrolases"/>
    <property type="match status" value="1"/>
</dbReference>
<dbReference type="InterPro" id="IPR001482">
    <property type="entry name" value="T2SS/T4SS_dom"/>
</dbReference>
<gene>
    <name evidence="3" type="ORF">NZ47_01970</name>
</gene>
<evidence type="ECO:0000256" key="1">
    <source>
        <dbReference type="ARBA" id="ARBA00006611"/>
    </source>
</evidence>
<evidence type="ECO:0000313" key="3">
    <source>
        <dbReference type="EMBL" id="KHM52910.1"/>
    </source>
</evidence>
<dbReference type="AlphaFoldDB" id="A0A0B2JX58"/>
<dbReference type="Proteomes" id="UP000030993">
    <property type="component" value="Unassembled WGS sequence"/>
</dbReference>
<dbReference type="Gene3D" id="3.40.50.300">
    <property type="entry name" value="P-loop containing nucleotide triphosphate hydrolases"/>
    <property type="match status" value="1"/>
</dbReference>
<name>A0A0B2JX58_9FIRM</name>
<reference evidence="3 4" key="1">
    <citation type="journal article" date="2013" name="PLoS ONE">
        <title>Identification and characterization of three novel lipases belonging to families II and V from Anaerovibrio lipolyticus 5ST.</title>
        <authorList>
            <person name="Prive F."/>
            <person name="Kaderbhai N.N."/>
            <person name="Girdwood S."/>
            <person name="Worgan H.J."/>
            <person name="Pinloche E."/>
            <person name="Scollan N.D."/>
            <person name="Huws S.A."/>
            <person name="Newbold C.J."/>
        </authorList>
    </citation>
    <scope>NUCLEOTIDE SEQUENCE [LARGE SCALE GENOMIC DNA]</scope>
    <source>
        <strain evidence="3 4">5S</strain>
    </source>
</reference>
<dbReference type="PANTHER" id="PTHR30486:SF6">
    <property type="entry name" value="TYPE IV PILUS RETRACTATION ATPASE PILT"/>
    <property type="match status" value="1"/>
</dbReference>
<feature type="domain" description="Bacterial type II secretion system protein E" evidence="2">
    <location>
        <begin position="117"/>
        <end position="278"/>
    </location>
</feature>
<proteinExistence type="inferred from homology"/>
<dbReference type="PANTHER" id="PTHR30486">
    <property type="entry name" value="TWITCHING MOTILITY PROTEIN PILT"/>
    <property type="match status" value="1"/>
</dbReference>
<dbReference type="eggNOG" id="COG2805">
    <property type="taxonomic scope" value="Bacteria"/>
</dbReference>